<dbReference type="AlphaFoldDB" id="A0A6D2IYQ4"/>
<reference evidence="2" key="1">
    <citation type="submission" date="2020-01" db="EMBL/GenBank/DDBJ databases">
        <authorList>
            <person name="Mishra B."/>
        </authorList>
    </citation>
    <scope>NUCLEOTIDE SEQUENCE [LARGE SCALE GENOMIC DNA]</scope>
</reference>
<keyword evidence="3" id="KW-1185">Reference proteome</keyword>
<dbReference type="InterPro" id="IPR017451">
    <property type="entry name" value="F-box-assoc_interact_dom"/>
</dbReference>
<proteinExistence type="predicted"/>
<organism evidence="2 3">
    <name type="scientific">Microthlaspi erraticum</name>
    <dbReference type="NCBI Taxonomy" id="1685480"/>
    <lineage>
        <taxon>Eukaryota</taxon>
        <taxon>Viridiplantae</taxon>
        <taxon>Streptophyta</taxon>
        <taxon>Embryophyta</taxon>
        <taxon>Tracheophyta</taxon>
        <taxon>Spermatophyta</taxon>
        <taxon>Magnoliopsida</taxon>
        <taxon>eudicotyledons</taxon>
        <taxon>Gunneridae</taxon>
        <taxon>Pentapetalae</taxon>
        <taxon>rosids</taxon>
        <taxon>malvids</taxon>
        <taxon>Brassicales</taxon>
        <taxon>Brassicaceae</taxon>
        <taxon>Coluteocarpeae</taxon>
        <taxon>Microthlaspi</taxon>
    </lineage>
</organism>
<comment type="caution">
    <text evidence="2">The sequence shown here is derived from an EMBL/GenBank/DDBJ whole genome shotgun (WGS) entry which is preliminary data.</text>
</comment>
<dbReference type="SUPFAM" id="SSF50969">
    <property type="entry name" value="YVTN repeat-like/Quinoprotein amine dehydrogenase"/>
    <property type="match status" value="1"/>
</dbReference>
<dbReference type="InterPro" id="IPR011044">
    <property type="entry name" value="Quino_amine_DH_bsu"/>
</dbReference>
<evidence type="ECO:0000313" key="3">
    <source>
        <dbReference type="Proteomes" id="UP000467841"/>
    </source>
</evidence>
<dbReference type="InterPro" id="IPR050796">
    <property type="entry name" value="SCF_F-box_component"/>
</dbReference>
<dbReference type="Proteomes" id="UP000467841">
    <property type="component" value="Unassembled WGS sequence"/>
</dbReference>
<dbReference type="PANTHER" id="PTHR31672">
    <property type="entry name" value="BNACNNG10540D PROTEIN"/>
    <property type="match status" value="1"/>
</dbReference>
<dbReference type="PANTHER" id="PTHR31672:SF13">
    <property type="entry name" value="F-BOX PROTEIN CPR30-LIKE"/>
    <property type="match status" value="1"/>
</dbReference>
<accession>A0A6D2IYQ4</accession>
<feature type="domain" description="F-box associated beta-propeller type 1" evidence="1">
    <location>
        <begin position="1"/>
        <end position="324"/>
    </location>
</feature>
<evidence type="ECO:0000313" key="2">
    <source>
        <dbReference type="EMBL" id="CAA7030072.1"/>
    </source>
</evidence>
<dbReference type="OrthoDB" id="1108440at2759"/>
<gene>
    <name evidence="2" type="ORF">MERR_LOCUS17307</name>
</gene>
<dbReference type="EMBL" id="CACVBM020001090">
    <property type="protein sequence ID" value="CAA7030072.1"/>
    <property type="molecule type" value="Genomic_DNA"/>
</dbReference>
<protein>
    <recommendedName>
        <fullName evidence="1">F-box associated beta-propeller type 1 domain-containing protein</fullName>
    </recommendedName>
</protein>
<dbReference type="InterPro" id="IPR006527">
    <property type="entry name" value="F-box-assoc_dom_typ1"/>
</dbReference>
<dbReference type="Pfam" id="PF07734">
    <property type="entry name" value="FBA_1"/>
    <property type="match status" value="1"/>
</dbReference>
<name>A0A6D2IYQ4_9BRAS</name>
<dbReference type="NCBIfam" id="TIGR01640">
    <property type="entry name" value="F_box_assoc_1"/>
    <property type="match status" value="1"/>
</dbReference>
<evidence type="ECO:0000259" key="1">
    <source>
        <dbReference type="Pfam" id="PF07734"/>
    </source>
</evidence>
<sequence>MLIDFRVYLASVDLPGSHENVAKVTTSQYSLKDPFFNPSKEVDIRNVFHCDGLLLCTTKDNRLVVWNPRSGERSWIQPRNSYEESDIYALGKSSCNKYKILRMYGRIFAMKLEIYDFTSKKWRRIANTTSLWIPTWIRGTSVSGNTYWLALQRENENSRMRMEHTGMERTLVGFDFSEERFGRVSLPAGNCLCVRGLSVTREDQQLCLLTTQRSLGIDTVELWRATKIESLVSQERRKTTKIDESTSWSKFLSVKTDQTFDLPKLSANFLADRENKVLVSLHKPFMAKSSIHIVGDGKWIKVDLDHARSHCPFLVNYVPTLVQIQ</sequence>